<keyword evidence="2" id="KW-0479">Metal-binding</keyword>
<sequence>MQNKAAGSKPNIVLVLTDDQGAWAMGCAGNHEIHTPNLDQLAAQGIRFANFFCTSPVCSPARASLFTGRIPSQHGVHDWIREGNIGPDAIPYLAGQTAFTEILAENGYVCGISGKWHLGDSMTPQKGFTHWFVHQTGGSPYYNAPMVREGELVCEKGYITDVITDDALQFLEWQDSSRPFYLSVHYTAPHSPWIGNHPQAFTDLYADCPFETCPQEPAHPWRIPTAPGPENPRDNAIGYYAAITALDANVGRILHKLDKKGLRDNTLVIFLSDNGFNTGHHGIWGKGNATFPQNMYDTSVKVPALFSHGGRIPHGIVCEQLVSGYDFMPTLLDYVGLTHDEAEHLPGSSFLPLLLGEEMQERDNIVIYDEYGPVRMIRSKEWKYVHRYPYGPHELYHLAADPGERSNLIDHPDYRRQAATMKAQLEAWFHRYVDPALDGTKEAVYGSGQLRLAGLASRGEKVYEEQ</sequence>
<gene>
    <name evidence="6" type="ORF">LQV63_07100</name>
</gene>
<evidence type="ECO:0000256" key="3">
    <source>
        <dbReference type="ARBA" id="ARBA00022801"/>
    </source>
</evidence>
<organism evidence="6 7">
    <name type="scientific">Paenibacillus profundus</name>
    <dbReference type="NCBI Taxonomy" id="1173085"/>
    <lineage>
        <taxon>Bacteria</taxon>
        <taxon>Bacillati</taxon>
        <taxon>Bacillota</taxon>
        <taxon>Bacilli</taxon>
        <taxon>Bacillales</taxon>
        <taxon>Paenibacillaceae</taxon>
        <taxon>Paenibacillus</taxon>
    </lineage>
</organism>
<dbReference type="EMBL" id="JAJNBZ010000003">
    <property type="protein sequence ID" value="MCE5169075.1"/>
    <property type="molecule type" value="Genomic_DNA"/>
</dbReference>
<dbReference type="Pfam" id="PF00884">
    <property type="entry name" value="Sulfatase"/>
    <property type="match status" value="1"/>
</dbReference>
<dbReference type="CDD" id="cd16149">
    <property type="entry name" value="sulfatase_like"/>
    <property type="match status" value="1"/>
</dbReference>
<dbReference type="SUPFAM" id="SSF53649">
    <property type="entry name" value="Alkaline phosphatase-like"/>
    <property type="match status" value="1"/>
</dbReference>
<name>A0ABS8YEX9_9BACL</name>
<dbReference type="InterPro" id="IPR050738">
    <property type="entry name" value="Sulfatase"/>
</dbReference>
<dbReference type="InterPro" id="IPR024607">
    <property type="entry name" value="Sulfatase_CS"/>
</dbReference>
<evidence type="ECO:0000313" key="6">
    <source>
        <dbReference type="EMBL" id="MCE5169075.1"/>
    </source>
</evidence>
<accession>A0ABS8YEX9</accession>
<proteinExistence type="inferred from homology"/>
<evidence type="ECO:0000256" key="4">
    <source>
        <dbReference type="ARBA" id="ARBA00022837"/>
    </source>
</evidence>
<dbReference type="Proteomes" id="UP001199916">
    <property type="component" value="Unassembled WGS sequence"/>
</dbReference>
<dbReference type="InterPro" id="IPR000917">
    <property type="entry name" value="Sulfatase_N"/>
</dbReference>
<dbReference type="PANTHER" id="PTHR42693:SF53">
    <property type="entry name" value="ENDO-4-O-SULFATASE"/>
    <property type="match status" value="1"/>
</dbReference>
<dbReference type="PANTHER" id="PTHR42693">
    <property type="entry name" value="ARYLSULFATASE FAMILY MEMBER"/>
    <property type="match status" value="1"/>
</dbReference>
<reference evidence="6 7" key="1">
    <citation type="submission" date="2021-11" db="EMBL/GenBank/DDBJ databases">
        <title>Draft genome sequence of Paenibacillus profundus YoMME, a new Gram-positive bacteria with exoelectrogenic properties.</title>
        <authorList>
            <person name="Hubenova Y."/>
            <person name="Hubenova E."/>
            <person name="Manasiev Y."/>
            <person name="Peykov S."/>
            <person name="Mitov M."/>
        </authorList>
    </citation>
    <scope>NUCLEOTIDE SEQUENCE [LARGE SCALE GENOMIC DNA]</scope>
    <source>
        <strain evidence="6 7">YoMME</strain>
    </source>
</reference>
<comment type="similarity">
    <text evidence="1">Belongs to the sulfatase family.</text>
</comment>
<evidence type="ECO:0000256" key="2">
    <source>
        <dbReference type="ARBA" id="ARBA00022723"/>
    </source>
</evidence>
<dbReference type="InterPro" id="IPR017850">
    <property type="entry name" value="Alkaline_phosphatase_core_sf"/>
</dbReference>
<dbReference type="PROSITE" id="PS00523">
    <property type="entry name" value="SULFATASE_1"/>
    <property type="match status" value="1"/>
</dbReference>
<protein>
    <submittedName>
        <fullName evidence="6">Sulfatase-like hydrolase/transferase</fullName>
    </submittedName>
</protein>
<evidence type="ECO:0000256" key="1">
    <source>
        <dbReference type="ARBA" id="ARBA00008779"/>
    </source>
</evidence>
<evidence type="ECO:0000259" key="5">
    <source>
        <dbReference type="Pfam" id="PF00884"/>
    </source>
</evidence>
<keyword evidence="7" id="KW-1185">Reference proteome</keyword>
<evidence type="ECO:0000313" key="7">
    <source>
        <dbReference type="Proteomes" id="UP001199916"/>
    </source>
</evidence>
<keyword evidence="3" id="KW-0378">Hydrolase</keyword>
<dbReference type="RefSeq" id="WP_019423447.1">
    <property type="nucleotide sequence ID" value="NZ_JAJNBZ010000003.1"/>
</dbReference>
<keyword evidence="4" id="KW-0106">Calcium</keyword>
<feature type="domain" description="Sulfatase N-terminal" evidence="5">
    <location>
        <begin position="10"/>
        <end position="336"/>
    </location>
</feature>
<dbReference type="Gene3D" id="3.40.720.10">
    <property type="entry name" value="Alkaline Phosphatase, subunit A"/>
    <property type="match status" value="1"/>
</dbReference>
<comment type="caution">
    <text evidence="6">The sequence shown here is derived from an EMBL/GenBank/DDBJ whole genome shotgun (WGS) entry which is preliminary data.</text>
</comment>